<evidence type="ECO:0000313" key="1">
    <source>
        <dbReference type="EMBL" id="MDR6605734.1"/>
    </source>
</evidence>
<dbReference type="Proteomes" id="UP001259420">
    <property type="component" value="Unassembled WGS sequence"/>
</dbReference>
<comment type="caution">
    <text evidence="1">The sequence shown here is derived from an EMBL/GenBank/DDBJ whole genome shotgun (WGS) entry which is preliminary data.</text>
</comment>
<protein>
    <submittedName>
        <fullName evidence="1">TPR repeat protein</fullName>
    </submittedName>
</protein>
<accession>A0ACC6JGV1</accession>
<evidence type="ECO:0000313" key="2">
    <source>
        <dbReference type="Proteomes" id="UP001259420"/>
    </source>
</evidence>
<organism evidence="1 2">
    <name type="scientific">Pseudomonas synxantha</name>
    <dbReference type="NCBI Taxonomy" id="47883"/>
    <lineage>
        <taxon>Bacteria</taxon>
        <taxon>Pseudomonadati</taxon>
        <taxon>Pseudomonadota</taxon>
        <taxon>Gammaproteobacteria</taxon>
        <taxon>Pseudomonadales</taxon>
        <taxon>Pseudomonadaceae</taxon>
        <taxon>Pseudomonas</taxon>
    </lineage>
</organism>
<gene>
    <name evidence="1" type="ORF">J2X87_000785</name>
</gene>
<sequence>MYTHSSALTTLFGLLNTLGTLISRFTDQQDAARKKGLELYNLGEFRSSEAYLTIAATAGDSESQYALAEVIRRREKSLDEKDKTHADKDWYALAAAQGDIYALLRLADKASLEQAKTLAQARADSGDGQAMLQLYEMTKDIAWLKKSAEANFLEGQYILAIVHDKDHTFIPDAVERRTTIDSWLKRAAEGGFSKAMHWYSNRPPISQDLPARREWVIKRAQLNDVNAVLEYGYGLGGVYEDEDGVDTEYGFEKDLIKGYGLIWLVLDTTREFWRYNEASNNLSGIAKDMSSADMEAGKAFAQEWKGTHPPMWECRLTYSDLK</sequence>
<name>A0ACC6JGV1_9PSED</name>
<dbReference type="EMBL" id="JAVDSD010000001">
    <property type="protein sequence ID" value="MDR6605734.1"/>
    <property type="molecule type" value="Genomic_DNA"/>
</dbReference>
<keyword evidence="2" id="KW-1185">Reference proteome</keyword>
<reference evidence="1" key="1">
    <citation type="submission" date="2023-07" db="EMBL/GenBank/DDBJ databases">
        <title>Sorghum-associated microbial communities from plants grown in Nebraska, USA.</title>
        <authorList>
            <person name="Schachtman D."/>
        </authorList>
    </citation>
    <scope>NUCLEOTIDE SEQUENCE</scope>
    <source>
        <strain evidence="1">BE46</strain>
    </source>
</reference>
<proteinExistence type="predicted"/>